<reference evidence="1 2" key="1">
    <citation type="submission" date="2024-01" db="EMBL/GenBank/DDBJ databases">
        <title>Genome assemblies of Stephania.</title>
        <authorList>
            <person name="Yang L."/>
        </authorList>
    </citation>
    <scope>NUCLEOTIDE SEQUENCE [LARGE SCALE GENOMIC DNA]</scope>
    <source>
        <strain evidence="1">JXDWG</strain>
        <tissue evidence="1">Leaf</tissue>
    </source>
</reference>
<sequence length="128" mass="15056">MELIDFLNDIKGTDLGFEGACFTWTDRQEGDQRIMAILDRGIANQKWVEANPYASVKHLYHPGSDHIALFLEIEKKFFKKSMRFRFDNRWSSNEECSDLINKSWQENKNGRLSGLLWARNFKNSLTTY</sequence>
<dbReference type="PANTHER" id="PTHR33710">
    <property type="entry name" value="BNAC02G09200D PROTEIN"/>
    <property type="match status" value="1"/>
</dbReference>
<dbReference type="EMBL" id="JBBNAG010000004">
    <property type="protein sequence ID" value="KAK9140200.1"/>
    <property type="molecule type" value="Genomic_DNA"/>
</dbReference>
<dbReference type="Proteomes" id="UP001419268">
    <property type="component" value="Unassembled WGS sequence"/>
</dbReference>
<comment type="caution">
    <text evidence="1">The sequence shown here is derived from an EMBL/GenBank/DDBJ whole genome shotgun (WGS) entry which is preliminary data.</text>
</comment>
<protein>
    <submittedName>
        <fullName evidence="1">Uncharacterized protein</fullName>
    </submittedName>
</protein>
<gene>
    <name evidence="1" type="ORF">Scep_009881</name>
</gene>
<keyword evidence="2" id="KW-1185">Reference proteome</keyword>
<accession>A0AAP0PGK4</accession>
<dbReference type="InterPro" id="IPR036691">
    <property type="entry name" value="Endo/exonu/phosph_ase_sf"/>
</dbReference>
<evidence type="ECO:0000313" key="1">
    <source>
        <dbReference type="EMBL" id="KAK9140200.1"/>
    </source>
</evidence>
<name>A0AAP0PGK4_9MAGN</name>
<proteinExistence type="predicted"/>
<dbReference type="SUPFAM" id="SSF56219">
    <property type="entry name" value="DNase I-like"/>
    <property type="match status" value="1"/>
</dbReference>
<evidence type="ECO:0000313" key="2">
    <source>
        <dbReference type="Proteomes" id="UP001419268"/>
    </source>
</evidence>
<dbReference type="AlphaFoldDB" id="A0AAP0PGK4"/>
<dbReference type="PANTHER" id="PTHR33710:SF71">
    <property type="entry name" value="ENDONUCLEASE_EXONUCLEASE_PHOSPHATASE DOMAIN-CONTAINING PROTEIN"/>
    <property type="match status" value="1"/>
</dbReference>
<organism evidence="1 2">
    <name type="scientific">Stephania cephalantha</name>
    <dbReference type="NCBI Taxonomy" id="152367"/>
    <lineage>
        <taxon>Eukaryota</taxon>
        <taxon>Viridiplantae</taxon>
        <taxon>Streptophyta</taxon>
        <taxon>Embryophyta</taxon>
        <taxon>Tracheophyta</taxon>
        <taxon>Spermatophyta</taxon>
        <taxon>Magnoliopsida</taxon>
        <taxon>Ranunculales</taxon>
        <taxon>Menispermaceae</taxon>
        <taxon>Menispermoideae</taxon>
        <taxon>Cissampelideae</taxon>
        <taxon>Stephania</taxon>
    </lineage>
</organism>